<keyword evidence="4" id="KW-1185">Reference proteome</keyword>
<feature type="region of interest" description="Disordered" evidence="1">
    <location>
        <begin position="1"/>
        <end position="45"/>
    </location>
</feature>
<keyword evidence="2" id="KW-1133">Transmembrane helix</keyword>
<gene>
    <name evidence="3" type="ORF">EYF80_056667</name>
</gene>
<dbReference type="AlphaFoldDB" id="A0A4Z2EX16"/>
<evidence type="ECO:0000313" key="3">
    <source>
        <dbReference type="EMBL" id="TNN33170.1"/>
    </source>
</evidence>
<keyword evidence="2" id="KW-0472">Membrane</keyword>
<keyword evidence="2" id="KW-0812">Transmembrane</keyword>
<feature type="transmembrane region" description="Helical" evidence="2">
    <location>
        <begin position="52"/>
        <end position="73"/>
    </location>
</feature>
<feature type="compositionally biased region" description="Basic and acidic residues" evidence="1">
    <location>
        <begin position="17"/>
        <end position="29"/>
    </location>
</feature>
<sequence length="109" mass="11424">MEKTKSSTCRRRGGLPVREHRAEEAHEVQGQHGGHAPEGQALQHGAADAGRVAVVFGLAVGGAVLLAAARLAAGAAQHRHGEDQHAQHHCCMLGTCGDTHPLDKVTFDL</sequence>
<name>A0A4Z2EX16_9TELE</name>
<protein>
    <submittedName>
        <fullName evidence="3">Uncharacterized protein</fullName>
    </submittedName>
</protein>
<dbReference type="EMBL" id="SRLO01002334">
    <property type="protein sequence ID" value="TNN33170.1"/>
    <property type="molecule type" value="Genomic_DNA"/>
</dbReference>
<reference evidence="3 4" key="1">
    <citation type="submission" date="2019-03" db="EMBL/GenBank/DDBJ databases">
        <title>First draft genome of Liparis tanakae, snailfish: a comprehensive survey of snailfish specific genes.</title>
        <authorList>
            <person name="Kim W."/>
            <person name="Song I."/>
            <person name="Jeong J.-H."/>
            <person name="Kim D."/>
            <person name="Kim S."/>
            <person name="Ryu S."/>
            <person name="Song J.Y."/>
            <person name="Lee S.K."/>
        </authorList>
    </citation>
    <scope>NUCLEOTIDE SEQUENCE [LARGE SCALE GENOMIC DNA]</scope>
    <source>
        <tissue evidence="3">Muscle</tissue>
    </source>
</reference>
<evidence type="ECO:0000256" key="1">
    <source>
        <dbReference type="SAM" id="MobiDB-lite"/>
    </source>
</evidence>
<organism evidence="3 4">
    <name type="scientific">Liparis tanakae</name>
    <name type="common">Tanaka's snailfish</name>
    <dbReference type="NCBI Taxonomy" id="230148"/>
    <lineage>
        <taxon>Eukaryota</taxon>
        <taxon>Metazoa</taxon>
        <taxon>Chordata</taxon>
        <taxon>Craniata</taxon>
        <taxon>Vertebrata</taxon>
        <taxon>Euteleostomi</taxon>
        <taxon>Actinopterygii</taxon>
        <taxon>Neopterygii</taxon>
        <taxon>Teleostei</taxon>
        <taxon>Neoteleostei</taxon>
        <taxon>Acanthomorphata</taxon>
        <taxon>Eupercaria</taxon>
        <taxon>Perciformes</taxon>
        <taxon>Cottioidei</taxon>
        <taxon>Cottales</taxon>
        <taxon>Liparidae</taxon>
        <taxon>Liparis</taxon>
    </lineage>
</organism>
<dbReference type="Proteomes" id="UP000314294">
    <property type="component" value="Unassembled WGS sequence"/>
</dbReference>
<evidence type="ECO:0000256" key="2">
    <source>
        <dbReference type="SAM" id="Phobius"/>
    </source>
</evidence>
<comment type="caution">
    <text evidence="3">The sequence shown here is derived from an EMBL/GenBank/DDBJ whole genome shotgun (WGS) entry which is preliminary data.</text>
</comment>
<accession>A0A4Z2EX16</accession>
<proteinExistence type="predicted"/>
<evidence type="ECO:0000313" key="4">
    <source>
        <dbReference type="Proteomes" id="UP000314294"/>
    </source>
</evidence>